<dbReference type="Pfam" id="PF00254">
    <property type="entry name" value="FKBP_C"/>
    <property type="match status" value="1"/>
</dbReference>
<feature type="domain" description="PPIase FKBP-type" evidence="7">
    <location>
        <begin position="27"/>
        <end position="119"/>
    </location>
</feature>
<evidence type="ECO:0000313" key="9">
    <source>
        <dbReference type="Proteomes" id="UP000177001"/>
    </source>
</evidence>
<reference evidence="8 9" key="1">
    <citation type="journal article" date="2016" name="Nat. Commun.">
        <title>Thousands of microbial genomes shed light on interconnected biogeochemical processes in an aquifer system.</title>
        <authorList>
            <person name="Anantharaman K."/>
            <person name="Brown C.T."/>
            <person name="Hug L.A."/>
            <person name="Sharon I."/>
            <person name="Castelle C.J."/>
            <person name="Probst A.J."/>
            <person name="Thomas B.C."/>
            <person name="Singh A."/>
            <person name="Wilkins M.J."/>
            <person name="Karaoz U."/>
            <person name="Brodie E.L."/>
            <person name="Williams K.H."/>
            <person name="Hubbard S.S."/>
            <person name="Banfield J.F."/>
        </authorList>
    </citation>
    <scope>NUCLEOTIDE SEQUENCE [LARGE SCALE GENOMIC DNA]</scope>
</reference>
<evidence type="ECO:0000256" key="6">
    <source>
        <dbReference type="RuleBase" id="RU003915"/>
    </source>
</evidence>
<keyword evidence="4 5" id="KW-0413">Isomerase</keyword>
<protein>
    <recommendedName>
        <fullName evidence="6">Peptidyl-prolyl cis-trans isomerase</fullName>
        <ecNumber evidence="6">5.2.1.8</ecNumber>
    </recommendedName>
</protein>
<dbReference type="InterPro" id="IPR001179">
    <property type="entry name" value="PPIase_FKBP_dom"/>
</dbReference>
<comment type="similarity">
    <text evidence="2 6">Belongs to the FKBP-type PPIase family.</text>
</comment>
<dbReference type="GO" id="GO:0003755">
    <property type="term" value="F:peptidyl-prolyl cis-trans isomerase activity"/>
    <property type="evidence" value="ECO:0007669"/>
    <property type="project" value="UniProtKB-UniRule"/>
</dbReference>
<evidence type="ECO:0000313" key="8">
    <source>
        <dbReference type="EMBL" id="OGI87014.1"/>
    </source>
</evidence>
<dbReference type="EC" id="5.2.1.8" evidence="6"/>
<comment type="caution">
    <text evidence="8">The sequence shown here is derived from an EMBL/GenBank/DDBJ whole genome shotgun (WGS) entry which is preliminary data.</text>
</comment>
<dbReference type="Proteomes" id="UP000177001">
    <property type="component" value="Unassembled WGS sequence"/>
</dbReference>
<keyword evidence="3 5" id="KW-0697">Rotamase</keyword>
<organism evidence="8 9">
    <name type="scientific">Candidatus Nomurabacteria bacterium RIFCSPLOWO2_01_FULL_36_16</name>
    <dbReference type="NCBI Taxonomy" id="1801767"/>
    <lineage>
        <taxon>Bacteria</taxon>
        <taxon>Candidatus Nomuraibacteriota</taxon>
    </lineage>
</organism>
<evidence type="ECO:0000256" key="5">
    <source>
        <dbReference type="PROSITE-ProRule" id="PRU00277"/>
    </source>
</evidence>
<dbReference type="PROSITE" id="PS50059">
    <property type="entry name" value="FKBP_PPIASE"/>
    <property type="match status" value="1"/>
</dbReference>
<sequence>MNSNDNVDNNMIPAEDVAKTGLSAQAGDTVSMNYTGRLENGTVFDSNVDPKFNHVEPFVFNLGAGQVISGWDKGIVGMKIGEKKTLTITPEDAYGARGVPGVIPPNSTLVFDVELVSINK</sequence>
<comment type="catalytic activity">
    <reaction evidence="1 5 6">
        <text>[protein]-peptidylproline (omega=180) = [protein]-peptidylproline (omega=0)</text>
        <dbReference type="Rhea" id="RHEA:16237"/>
        <dbReference type="Rhea" id="RHEA-COMP:10747"/>
        <dbReference type="Rhea" id="RHEA-COMP:10748"/>
        <dbReference type="ChEBI" id="CHEBI:83833"/>
        <dbReference type="ChEBI" id="CHEBI:83834"/>
        <dbReference type="EC" id="5.2.1.8"/>
    </reaction>
</comment>
<evidence type="ECO:0000256" key="2">
    <source>
        <dbReference type="ARBA" id="ARBA00006577"/>
    </source>
</evidence>
<name>A0A1F6WZ09_9BACT</name>
<dbReference type="InterPro" id="IPR046357">
    <property type="entry name" value="PPIase_dom_sf"/>
</dbReference>
<dbReference type="Gene3D" id="3.10.50.40">
    <property type="match status" value="1"/>
</dbReference>
<gene>
    <name evidence="8" type="ORF">A3A91_00690</name>
</gene>
<dbReference type="PANTHER" id="PTHR43811">
    <property type="entry name" value="FKBP-TYPE PEPTIDYL-PROLYL CIS-TRANS ISOMERASE FKPA"/>
    <property type="match status" value="1"/>
</dbReference>
<evidence type="ECO:0000256" key="1">
    <source>
        <dbReference type="ARBA" id="ARBA00000971"/>
    </source>
</evidence>
<evidence type="ECO:0000259" key="7">
    <source>
        <dbReference type="PROSITE" id="PS50059"/>
    </source>
</evidence>
<dbReference type="AlphaFoldDB" id="A0A1F6WZ09"/>
<dbReference type="SUPFAM" id="SSF54534">
    <property type="entry name" value="FKBP-like"/>
    <property type="match status" value="1"/>
</dbReference>
<dbReference type="FunFam" id="3.10.50.40:FF:000006">
    <property type="entry name" value="Peptidyl-prolyl cis-trans isomerase"/>
    <property type="match status" value="1"/>
</dbReference>
<proteinExistence type="inferred from homology"/>
<accession>A0A1F6WZ09</accession>
<dbReference type="PANTHER" id="PTHR43811:SF19">
    <property type="entry name" value="39 KDA FK506-BINDING NUCLEAR PROTEIN"/>
    <property type="match status" value="1"/>
</dbReference>
<dbReference type="EMBL" id="MFUR01000006">
    <property type="protein sequence ID" value="OGI87014.1"/>
    <property type="molecule type" value="Genomic_DNA"/>
</dbReference>
<evidence type="ECO:0000256" key="3">
    <source>
        <dbReference type="ARBA" id="ARBA00023110"/>
    </source>
</evidence>
<evidence type="ECO:0000256" key="4">
    <source>
        <dbReference type="ARBA" id="ARBA00023235"/>
    </source>
</evidence>